<dbReference type="AlphaFoldDB" id="A0A0F9NUF6"/>
<name>A0A0F9NUF6_9ZZZZ</name>
<dbReference type="Gene3D" id="3.40.50.300">
    <property type="entry name" value="P-loop containing nucleotide triphosphate hydrolases"/>
    <property type="match status" value="1"/>
</dbReference>
<organism evidence="1">
    <name type="scientific">marine sediment metagenome</name>
    <dbReference type="NCBI Taxonomy" id="412755"/>
    <lineage>
        <taxon>unclassified sequences</taxon>
        <taxon>metagenomes</taxon>
        <taxon>ecological metagenomes</taxon>
    </lineage>
</organism>
<dbReference type="InterPro" id="IPR027417">
    <property type="entry name" value="P-loop_NTPase"/>
</dbReference>
<sequence length="212" mass="25171">MTIFSRGIKIERPIIILGMARSGTSIVSSILKEHGIWCGTVRKDRPSNYPTGQHENLRVKRELITRYGRVEDIRKPVRYDQDWINIATDILRKDKYPGGRWFVKHSALYGRLWKDFNPYYICIHRDSEDILNSIERKAGKTIDREFWREIINEHIYEMSDIYRETNAPIVRSANLIEGDYYYLKHAFLYCNLIIDYDKVKKIIQPNIWGVTV</sequence>
<dbReference type="EMBL" id="LAZR01003682">
    <property type="protein sequence ID" value="KKN15737.1"/>
    <property type="molecule type" value="Genomic_DNA"/>
</dbReference>
<reference evidence="1" key="1">
    <citation type="journal article" date="2015" name="Nature">
        <title>Complex archaea that bridge the gap between prokaryotes and eukaryotes.</title>
        <authorList>
            <person name="Spang A."/>
            <person name="Saw J.H."/>
            <person name="Jorgensen S.L."/>
            <person name="Zaremba-Niedzwiedzka K."/>
            <person name="Martijn J."/>
            <person name="Lind A.E."/>
            <person name="van Eijk R."/>
            <person name="Schleper C."/>
            <person name="Guy L."/>
            <person name="Ettema T.J."/>
        </authorList>
    </citation>
    <scope>NUCLEOTIDE SEQUENCE</scope>
</reference>
<protein>
    <recommendedName>
        <fullName evidence="2">Sulfotransferase domain-containing protein</fullName>
    </recommendedName>
</protein>
<proteinExistence type="predicted"/>
<comment type="caution">
    <text evidence="1">The sequence shown here is derived from an EMBL/GenBank/DDBJ whole genome shotgun (WGS) entry which is preliminary data.</text>
</comment>
<accession>A0A0F9NUF6</accession>
<evidence type="ECO:0008006" key="2">
    <source>
        <dbReference type="Google" id="ProtNLM"/>
    </source>
</evidence>
<evidence type="ECO:0000313" key="1">
    <source>
        <dbReference type="EMBL" id="KKN15737.1"/>
    </source>
</evidence>
<dbReference type="SUPFAM" id="SSF52540">
    <property type="entry name" value="P-loop containing nucleoside triphosphate hydrolases"/>
    <property type="match status" value="1"/>
</dbReference>
<gene>
    <name evidence="1" type="ORF">LCGC14_0982900</name>
</gene>